<evidence type="ECO:0000313" key="1">
    <source>
        <dbReference type="EMBL" id="GHJ89169.1"/>
    </source>
</evidence>
<sequence length="537" mass="58915">MDKLKRILKPSSLPPPRLTAQIHVQNDIVIVRPRATSGPSLDDDALHIQDETLLSGHVNIIAQPYLNLHSIRVGLVVLSRTKADTDSKTRETIIFERYKSFDLEEIQYTSIVQPSTTKHLINRRIEFDILVPASLPTYEHSKYGIVLAQVRLDVDFGYATTPAGLISTETLDYIRSNPPVQMKDEPESPPMVLGRPMILDLWQGGGKVVFPDQLCTCTASSQTNGHKSPLDQVHQSWTKTVAVIANPDPTGGLHPLRMQKKGFIPGLGEWRLFMLSDTFAVGGYLIPRLEISQSSLGLSVHAVHIHVHQTFISIPPEKFQFNLYGYNELEEGPAQVRCPVEVLPVITDGKVPVKGGPHPPALWSTLGKSADASMDEELMFVWQQDKLRLPDETKLRPTSLPGTSTPLRVEHEIAIKIFFSVQGETRQGEAMADTKQQGEVRMLVISVPVVIASCCCIEQRVKLPSYSEDPSVTDATSVPMCACCFKTEDFPVPTLPLESVTAGAPARAWDRGEGGVAGVATAQKSRAVTTGPAYAGV</sequence>
<accession>A0A8H3YGV5</accession>
<keyword evidence="2" id="KW-1185">Reference proteome</keyword>
<evidence type="ECO:0000313" key="2">
    <source>
        <dbReference type="Proteomes" id="UP000620104"/>
    </source>
</evidence>
<gene>
    <name evidence="1" type="ORF">NliqN6_5571</name>
</gene>
<dbReference type="EMBL" id="BLZA01000040">
    <property type="protein sequence ID" value="GHJ89169.1"/>
    <property type="molecule type" value="Genomic_DNA"/>
</dbReference>
<dbReference type="AlphaFoldDB" id="A0A8H3YGV5"/>
<name>A0A8H3YGV5_9TREE</name>
<dbReference type="Proteomes" id="UP000620104">
    <property type="component" value="Unassembled WGS sequence"/>
</dbReference>
<reference evidence="1" key="1">
    <citation type="submission" date="2020-07" db="EMBL/GenBank/DDBJ databases">
        <title>Draft Genome Sequence of a Deep-Sea Yeast, Naganishia (Cryptococcus) liquefaciens strain N6.</title>
        <authorList>
            <person name="Han Y.W."/>
            <person name="Kajitani R."/>
            <person name="Morimoto H."/>
            <person name="Parhat M."/>
            <person name="Tsubouchi H."/>
            <person name="Bakenova O."/>
            <person name="Ogata M."/>
            <person name="Argunhan B."/>
            <person name="Aoki R."/>
            <person name="Kajiwara S."/>
            <person name="Itoh T."/>
            <person name="Iwasaki H."/>
        </authorList>
    </citation>
    <scope>NUCLEOTIDE SEQUENCE</scope>
    <source>
        <strain evidence="1">N6</strain>
    </source>
</reference>
<organism evidence="1 2">
    <name type="scientific">Naganishia liquefaciens</name>
    <dbReference type="NCBI Taxonomy" id="104408"/>
    <lineage>
        <taxon>Eukaryota</taxon>
        <taxon>Fungi</taxon>
        <taxon>Dikarya</taxon>
        <taxon>Basidiomycota</taxon>
        <taxon>Agaricomycotina</taxon>
        <taxon>Tremellomycetes</taxon>
        <taxon>Filobasidiales</taxon>
        <taxon>Filobasidiaceae</taxon>
        <taxon>Naganishia</taxon>
    </lineage>
</organism>
<comment type="caution">
    <text evidence="1">The sequence shown here is derived from an EMBL/GenBank/DDBJ whole genome shotgun (WGS) entry which is preliminary data.</text>
</comment>
<evidence type="ECO:0008006" key="3">
    <source>
        <dbReference type="Google" id="ProtNLM"/>
    </source>
</evidence>
<proteinExistence type="predicted"/>
<protein>
    <recommendedName>
        <fullName evidence="3">Arrestin-like N-terminal domain-containing protein</fullName>
    </recommendedName>
</protein>
<dbReference type="OrthoDB" id="2586408at2759"/>